<reference evidence="1" key="2">
    <citation type="submission" date="2025-09" db="UniProtKB">
        <authorList>
            <consortium name="Ensembl"/>
        </authorList>
    </citation>
    <scope>IDENTIFICATION</scope>
</reference>
<dbReference type="Gene3D" id="3.40.50.720">
    <property type="entry name" value="NAD(P)-binding Rossmann-like Domain"/>
    <property type="match status" value="1"/>
</dbReference>
<dbReference type="Proteomes" id="UP000694404">
    <property type="component" value="Unplaced"/>
</dbReference>
<sequence>HYFPLRLDLLLITGAANGIGRQIALNFARLGATLVAFHLQKFCSHYSSSQTCVISVMRSHHLVLVSRA</sequence>
<accession>A0A8C0GF22</accession>
<name>A0A8C0GF22_CHEAB</name>
<evidence type="ECO:0000313" key="2">
    <source>
        <dbReference type="Proteomes" id="UP000694404"/>
    </source>
</evidence>
<keyword evidence="2" id="KW-1185">Reference proteome</keyword>
<dbReference type="SUPFAM" id="SSF51735">
    <property type="entry name" value="NAD(P)-binding Rossmann-fold domains"/>
    <property type="match status" value="1"/>
</dbReference>
<evidence type="ECO:0000313" key="1">
    <source>
        <dbReference type="Ensembl" id="ENSCABP00000006896.1"/>
    </source>
</evidence>
<dbReference type="Ensembl" id="ENSCABT00000007536.1">
    <property type="protein sequence ID" value="ENSCABP00000006896.1"/>
    <property type="gene ID" value="ENSCABG00000005222.1"/>
</dbReference>
<evidence type="ECO:0008006" key="3">
    <source>
        <dbReference type="Google" id="ProtNLM"/>
    </source>
</evidence>
<organism evidence="1 2">
    <name type="scientific">Chelonoidis abingdonii</name>
    <name type="common">Abingdon island giant tortoise</name>
    <name type="synonym">Testudo abingdonii</name>
    <dbReference type="NCBI Taxonomy" id="106734"/>
    <lineage>
        <taxon>Eukaryota</taxon>
        <taxon>Metazoa</taxon>
        <taxon>Chordata</taxon>
        <taxon>Craniata</taxon>
        <taxon>Vertebrata</taxon>
        <taxon>Euteleostomi</taxon>
        <taxon>Archelosauria</taxon>
        <taxon>Testudinata</taxon>
        <taxon>Testudines</taxon>
        <taxon>Cryptodira</taxon>
        <taxon>Durocryptodira</taxon>
        <taxon>Testudinoidea</taxon>
        <taxon>Testudinidae</taxon>
        <taxon>Chelonoidis</taxon>
    </lineage>
</organism>
<protein>
    <recommendedName>
        <fullName evidence="3">Short-chain dehydrogenase</fullName>
    </recommendedName>
</protein>
<dbReference type="InterPro" id="IPR036291">
    <property type="entry name" value="NAD(P)-bd_dom_sf"/>
</dbReference>
<proteinExistence type="predicted"/>
<dbReference type="AlphaFoldDB" id="A0A8C0GF22"/>
<reference evidence="1" key="1">
    <citation type="submission" date="2025-08" db="UniProtKB">
        <authorList>
            <consortium name="Ensembl"/>
        </authorList>
    </citation>
    <scope>IDENTIFICATION</scope>
</reference>